<organism evidence="6 7">
    <name type="scientific">Papaver atlanticum</name>
    <dbReference type="NCBI Taxonomy" id="357466"/>
    <lineage>
        <taxon>Eukaryota</taxon>
        <taxon>Viridiplantae</taxon>
        <taxon>Streptophyta</taxon>
        <taxon>Embryophyta</taxon>
        <taxon>Tracheophyta</taxon>
        <taxon>Spermatophyta</taxon>
        <taxon>Magnoliopsida</taxon>
        <taxon>Ranunculales</taxon>
        <taxon>Papaveraceae</taxon>
        <taxon>Papaveroideae</taxon>
        <taxon>Papaver</taxon>
    </lineage>
</organism>
<reference evidence="6" key="1">
    <citation type="submission" date="2022-04" db="EMBL/GenBank/DDBJ databases">
        <title>A functionally conserved STORR gene fusion in Papaver species that diverged 16.8 million years ago.</title>
        <authorList>
            <person name="Catania T."/>
        </authorList>
    </citation>
    <scope>NUCLEOTIDE SEQUENCE</scope>
    <source>
        <strain evidence="6">S-188037</strain>
    </source>
</reference>
<evidence type="ECO:0000256" key="1">
    <source>
        <dbReference type="ARBA" id="ARBA00004271"/>
    </source>
</evidence>
<gene>
    <name evidence="6" type="ORF">MKW98_001610</name>
</gene>
<proteinExistence type="inferred from homology"/>
<dbReference type="Proteomes" id="UP001202328">
    <property type="component" value="Unassembled WGS sequence"/>
</dbReference>
<keyword evidence="3" id="KW-0964">Secreted</keyword>
<dbReference type="Pfam" id="PF04674">
    <property type="entry name" value="Phi_1"/>
    <property type="match status" value="1"/>
</dbReference>
<evidence type="ECO:0000256" key="2">
    <source>
        <dbReference type="ARBA" id="ARBA00022523"/>
    </source>
</evidence>
<comment type="caution">
    <text evidence="6">The sequence shown here is derived from an EMBL/GenBank/DDBJ whole genome shotgun (WGS) entry which is preliminary data.</text>
</comment>
<dbReference type="PANTHER" id="PTHR31279:SF54">
    <property type="entry name" value="PROTEIN EXORDIUM-RELATED"/>
    <property type="match status" value="1"/>
</dbReference>
<comment type="similarity">
    <text evidence="5">Belongs to the EXORDIUM family.</text>
</comment>
<name>A0AAD4X9X4_9MAGN</name>
<evidence type="ECO:0000256" key="3">
    <source>
        <dbReference type="ARBA" id="ARBA00022525"/>
    </source>
</evidence>
<evidence type="ECO:0000313" key="7">
    <source>
        <dbReference type="Proteomes" id="UP001202328"/>
    </source>
</evidence>
<keyword evidence="7" id="KW-1185">Reference proteome</keyword>
<dbReference type="EMBL" id="JAJJMB010012717">
    <property type="protein sequence ID" value="KAI3873961.1"/>
    <property type="molecule type" value="Genomic_DNA"/>
</dbReference>
<dbReference type="GO" id="GO:0048046">
    <property type="term" value="C:apoplast"/>
    <property type="evidence" value="ECO:0007669"/>
    <property type="project" value="UniProtKB-SubCell"/>
</dbReference>
<protein>
    <submittedName>
        <fullName evidence="6">Uncharacterized protein</fullName>
    </submittedName>
</protein>
<accession>A0AAD4X9X4</accession>
<dbReference type="PANTHER" id="PTHR31279">
    <property type="entry name" value="PROTEIN EXORDIUM-LIKE 5"/>
    <property type="match status" value="1"/>
</dbReference>
<sequence length="189" mass="20811">MPLQYHNGRLLSGQTSINLIWYGNFKPAQTANVYRFFNEFLNFQRAPTISTRLKQNLDNPVTWVNLRYSLGRQIFENNYSLGKSLSDEEIARLASSIGTVLTNNAINVVLTSADVAVDGFCSSRCGSHGSSSSTSTKSQFAYIWVGISEDQCPEKCASPFLGRIYAIVTPAGMTQVLSLASSLILNLRP</sequence>
<evidence type="ECO:0000256" key="5">
    <source>
        <dbReference type="ARBA" id="ARBA00023591"/>
    </source>
</evidence>
<dbReference type="AlphaFoldDB" id="A0AAD4X9X4"/>
<evidence type="ECO:0000313" key="6">
    <source>
        <dbReference type="EMBL" id="KAI3873961.1"/>
    </source>
</evidence>
<comment type="subcellular location">
    <subcellularLocation>
        <location evidence="1">Secreted</location>
        <location evidence="1">Extracellular space</location>
        <location evidence="1">Apoplast</location>
    </subcellularLocation>
</comment>
<evidence type="ECO:0000256" key="4">
    <source>
        <dbReference type="ARBA" id="ARBA00022729"/>
    </source>
</evidence>
<dbReference type="InterPro" id="IPR006766">
    <property type="entry name" value="EXORDIUM-like"/>
</dbReference>
<keyword evidence="2" id="KW-0052">Apoplast</keyword>
<keyword evidence="4" id="KW-0732">Signal</keyword>